<organism evidence="1 2">
    <name type="scientific">Lottia gigantea</name>
    <name type="common">Giant owl limpet</name>
    <dbReference type="NCBI Taxonomy" id="225164"/>
    <lineage>
        <taxon>Eukaryota</taxon>
        <taxon>Metazoa</taxon>
        <taxon>Spiralia</taxon>
        <taxon>Lophotrochozoa</taxon>
        <taxon>Mollusca</taxon>
        <taxon>Gastropoda</taxon>
        <taxon>Patellogastropoda</taxon>
        <taxon>Lottioidea</taxon>
        <taxon>Lottiidae</taxon>
        <taxon>Lottia</taxon>
    </lineage>
</organism>
<dbReference type="PANTHER" id="PTHR34204">
    <property type="entry name" value="RNA-BINDING ASCH DOMAIN PROTEIN"/>
    <property type="match status" value="1"/>
</dbReference>
<dbReference type="OMA" id="LDNATWI"/>
<gene>
    <name evidence="1" type="ORF">LOTGIDRAFT_235121</name>
</gene>
<keyword evidence="2" id="KW-1185">Reference proteome</keyword>
<evidence type="ECO:0000313" key="1">
    <source>
        <dbReference type="EMBL" id="ESO87478.1"/>
    </source>
</evidence>
<dbReference type="OrthoDB" id="112749at2759"/>
<dbReference type="RefSeq" id="XP_009061940.1">
    <property type="nucleotide sequence ID" value="XM_009063692.1"/>
</dbReference>
<accession>V3Z9A2</accession>
<dbReference type="PANTHER" id="PTHR34204:SF2">
    <property type="entry name" value="RNA-BINDING ASCH DOMAIN PROTEIN"/>
    <property type="match status" value="1"/>
</dbReference>
<name>V3Z9A2_LOTGI</name>
<reference evidence="1 2" key="1">
    <citation type="journal article" date="2013" name="Nature">
        <title>Insights into bilaterian evolution from three spiralian genomes.</title>
        <authorList>
            <person name="Simakov O."/>
            <person name="Marletaz F."/>
            <person name="Cho S.J."/>
            <person name="Edsinger-Gonzales E."/>
            <person name="Havlak P."/>
            <person name="Hellsten U."/>
            <person name="Kuo D.H."/>
            <person name="Larsson T."/>
            <person name="Lv J."/>
            <person name="Arendt D."/>
            <person name="Savage R."/>
            <person name="Osoegawa K."/>
            <person name="de Jong P."/>
            <person name="Grimwood J."/>
            <person name="Chapman J.A."/>
            <person name="Shapiro H."/>
            <person name="Aerts A."/>
            <person name="Otillar R.P."/>
            <person name="Terry A.Y."/>
            <person name="Boore J.L."/>
            <person name="Grigoriev I.V."/>
            <person name="Lindberg D.R."/>
            <person name="Seaver E.C."/>
            <person name="Weisblat D.A."/>
            <person name="Putnam N.H."/>
            <person name="Rokhsar D.S."/>
        </authorList>
    </citation>
    <scope>NUCLEOTIDE SEQUENCE [LARGE SCALE GENOMIC DNA]</scope>
</reference>
<sequence>MGDMGWLKGDNLVKIELFRYWNRLKLNDNILCKTVHKWASRRKSSWDHRVLSIGRELHVLNDQSDTVCIDDVWDSLWKWVFESEVERDDSFLEKEDLMILLNETHSDANVRETIFGYPSYPLYHDIGNMLQQWLETRSCPVLELPKYDLLDEQSYTEFRAVMIISITPLLDGLKSLWSLWTRDERKFRIREILMLLGKRGIMDLLGIRKTVGTKEMFPPSRQALLESFQEKHSAKSQLGVGARALAKHYHRDEGMSWWGQCTGTEAAKNADALRIVNKILDGATWINIHWLPQDVFVIEVRQEEGYGARWNADGSGFRGFLEPQMVDGHEIGWRH</sequence>
<protein>
    <submittedName>
        <fullName evidence="1">Uncharacterized protein</fullName>
    </submittedName>
</protein>
<dbReference type="AlphaFoldDB" id="V3Z9A2"/>
<dbReference type="KEGG" id="lgi:LOTGIDRAFT_235121"/>
<proteinExistence type="predicted"/>
<dbReference type="Proteomes" id="UP000030746">
    <property type="component" value="Unassembled WGS sequence"/>
</dbReference>
<dbReference type="HOGENOM" id="CLU_084068_0_0_1"/>
<evidence type="ECO:0000313" key="2">
    <source>
        <dbReference type="Proteomes" id="UP000030746"/>
    </source>
</evidence>
<dbReference type="GeneID" id="20249755"/>
<dbReference type="EMBL" id="KB202917">
    <property type="protein sequence ID" value="ESO87478.1"/>
    <property type="molecule type" value="Genomic_DNA"/>
</dbReference>
<dbReference type="CTD" id="20249755"/>